<sequence length="227" mass="26487">MRSALVFGLLLSPLFSENLRVYQYSGVEITYIQENNQTRKITVEREVDPKCLDIPITNEIMWENHYVSSEVPEPCRAMFITSVGQIQPMQLHPKIETFGELEILYYLKQMQSDPDKLLVDTRLENWYQHRTIPGAINIPHDHISHNKSFPEEFKEALAILNVKEKNGKYDFSRAKTIALFCNGSWCAQSPTMIKHLLKMGYPPEKIKWYRGGMHDWLMLSMTSTMEN</sequence>
<name>A0A7M1S6J7_9BACT</name>
<organism evidence="2 3">
    <name type="scientific">Sulfurovum indicum</name>
    <dbReference type="NCBI Taxonomy" id="2779528"/>
    <lineage>
        <taxon>Bacteria</taxon>
        <taxon>Pseudomonadati</taxon>
        <taxon>Campylobacterota</taxon>
        <taxon>Epsilonproteobacteria</taxon>
        <taxon>Campylobacterales</taxon>
        <taxon>Sulfurovaceae</taxon>
        <taxon>Sulfurovum</taxon>
    </lineage>
</organism>
<accession>A0A7M1S6J7</accession>
<feature type="domain" description="Rhodanese" evidence="1">
    <location>
        <begin position="112"/>
        <end position="225"/>
    </location>
</feature>
<dbReference type="SUPFAM" id="SSF52821">
    <property type="entry name" value="Rhodanese/Cell cycle control phosphatase"/>
    <property type="match status" value="1"/>
</dbReference>
<evidence type="ECO:0000313" key="3">
    <source>
        <dbReference type="Proteomes" id="UP000595074"/>
    </source>
</evidence>
<dbReference type="InterPro" id="IPR001763">
    <property type="entry name" value="Rhodanese-like_dom"/>
</dbReference>
<dbReference type="SMART" id="SM00450">
    <property type="entry name" value="RHOD"/>
    <property type="match status" value="1"/>
</dbReference>
<evidence type="ECO:0000259" key="1">
    <source>
        <dbReference type="PROSITE" id="PS50206"/>
    </source>
</evidence>
<dbReference type="Gene3D" id="3.40.250.10">
    <property type="entry name" value="Rhodanese-like domain"/>
    <property type="match status" value="1"/>
</dbReference>
<evidence type="ECO:0000313" key="2">
    <source>
        <dbReference type="EMBL" id="QOR63053.1"/>
    </source>
</evidence>
<dbReference type="AlphaFoldDB" id="A0A7M1S6J7"/>
<dbReference type="InterPro" id="IPR036873">
    <property type="entry name" value="Rhodanese-like_dom_sf"/>
</dbReference>
<gene>
    <name evidence="2" type="ORF">IMZ28_10910</name>
</gene>
<proteinExistence type="predicted"/>
<dbReference type="Pfam" id="PF00581">
    <property type="entry name" value="Rhodanese"/>
    <property type="match status" value="1"/>
</dbReference>
<dbReference type="CDD" id="cd00158">
    <property type="entry name" value="RHOD"/>
    <property type="match status" value="1"/>
</dbReference>
<dbReference type="Proteomes" id="UP000595074">
    <property type="component" value="Chromosome"/>
</dbReference>
<dbReference type="PROSITE" id="PS50206">
    <property type="entry name" value="RHODANESE_3"/>
    <property type="match status" value="1"/>
</dbReference>
<dbReference type="KEGG" id="sinu:IMZ28_10910"/>
<dbReference type="EMBL" id="CP063164">
    <property type="protein sequence ID" value="QOR63053.1"/>
    <property type="molecule type" value="Genomic_DNA"/>
</dbReference>
<reference evidence="2 3" key="1">
    <citation type="submission" date="2020-10" db="EMBL/GenBank/DDBJ databases">
        <title>The genome of sulfurovum sp.</title>
        <authorList>
            <person name="Xie S."/>
            <person name="Shao Z."/>
            <person name="Jiang L."/>
        </authorList>
    </citation>
    <scope>NUCLEOTIDE SEQUENCE [LARGE SCALE GENOMIC DNA]</scope>
    <source>
        <strain evidence="2 3">ST-419</strain>
    </source>
</reference>
<keyword evidence="3" id="KW-1185">Reference proteome</keyword>
<protein>
    <submittedName>
        <fullName evidence="2">Rhodanese-like domain-containing protein</fullName>
    </submittedName>
</protein>